<dbReference type="InterPro" id="IPR018490">
    <property type="entry name" value="cNMP-bd_dom_sf"/>
</dbReference>
<feature type="transmembrane region" description="Helical" evidence="5">
    <location>
        <begin position="205"/>
        <end position="227"/>
    </location>
</feature>
<dbReference type="PROSITE" id="PS50042">
    <property type="entry name" value="CNMP_BINDING_3"/>
    <property type="match status" value="1"/>
</dbReference>
<sequence length="615" mass="65929">MSDQNDSEHAARLRRDALFSGASGKPLARLVGSLRTVEFAAGEVLCARNAAAKFLYLIESGELQLATPAGRVVALTDQRCGEEAASDMASYLCDVTAITPGRAIQIPREALAELAAADPSLRSRALLGLMGYVGGEPFLKPAASKRKPLLPLSPREIAGWTSVVIVPPAIYFLAGMAGLVVEAALFLAILSGTVLMWLFTLADEFIPPLIAIVAVLIVGLVPPDVALAGFSSRTLTTLLGVYALAAVIASSGLSYRFMLWLLIRLPDTPFWHQAALLLSGYILSPIMPSGNARLSLVLPFYKDMVEGLNLPAQSRAATALMAAAFSGTVLFSPMFLTSKSSNLMVFGMLPTQLQNQFQGAFWFVAAGVAALTVTAAHLLVTRLYFGAPTAGAPLPKPRLARQLALLGPMTGAEKAALIGFLFFLVGATTASLHQISPAWIAAFLLVGLLLLGLLSKQDFQQKIDWPMIFFLLSLDGLSRAITYLGLDTALAQGVGSAFDFVGGRMAVFIPVALAVTLMLRLVLPVTAGMVVAAVVLVPIAQAQFINPWVVVFLTAMFSDIWFMPYQSSQYLQVLGSGLGQYCRRAEFLLYNHWMNLARILAAYLSIPYWEWLGLV</sequence>
<feature type="transmembrane region" description="Helical" evidence="5">
    <location>
        <begin position="467"/>
        <end position="486"/>
    </location>
</feature>
<keyword evidence="4 5" id="KW-0472">Membrane</keyword>
<organism evidence="7 8">
    <name type="scientific">Polaromonas aquatica</name>
    <dbReference type="NCBI Taxonomy" id="332657"/>
    <lineage>
        <taxon>Bacteria</taxon>
        <taxon>Pseudomonadati</taxon>
        <taxon>Pseudomonadota</taxon>
        <taxon>Betaproteobacteria</taxon>
        <taxon>Burkholderiales</taxon>
        <taxon>Comamonadaceae</taxon>
        <taxon>Polaromonas</taxon>
    </lineage>
</organism>
<evidence type="ECO:0000256" key="3">
    <source>
        <dbReference type="ARBA" id="ARBA00022989"/>
    </source>
</evidence>
<comment type="caution">
    <text evidence="7">The sequence shown here is derived from an EMBL/GenBank/DDBJ whole genome shotgun (WGS) entry which is preliminary data.</text>
</comment>
<keyword evidence="8" id="KW-1185">Reference proteome</keyword>
<evidence type="ECO:0000313" key="7">
    <source>
        <dbReference type="EMBL" id="MFC6284271.1"/>
    </source>
</evidence>
<dbReference type="InterPro" id="IPR001898">
    <property type="entry name" value="SLC13A/DASS"/>
</dbReference>
<dbReference type="PANTHER" id="PTHR10283:SF82">
    <property type="entry name" value="SOLUTE CARRIER FAMILY 13 MEMBER 2"/>
    <property type="match status" value="1"/>
</dbReference>
<evidence type="ECO:0000256" key="4">
    <source>
        <dbReference type="ARBA" id="ARBA00023136"/>
    </source>
</evidence>
<gene>
    <name evidence="7" type="ORF">ACFQND_23835</name>
</gene>
<feature type="transmembrane region" description="Helical" evidence="5">
    <location>
        <begin position="179"/>
        <end position="199"/>
    </location>
</feature>
<dbReference type="Proteomes" id="UP001596270">
    <property type="component" value="Unassembled WGS sequence"/>
</dbReference>
<keyword evidence="3 5" id="KW-1133">Transmembrane helix</keyword>
<feature type="transmembrane region" description="Helical" evidence="5">
    <location>
        <begin position="506"/>
        <end position="537"/>
    </location>
</feature>
<proteinExistence type="predicted"/>
<feature type="transmembrane region" description="Helical" evidence="5">
    <location>
        <begin position="239"/>
        <end position="263"/>
    </location>
</feature>
<evidence type="ECO:0000256" key="1">
    <source>
        <dbReference type="ARBA" id="ARBA00004141"/>
    </source>
</evidence>
<comment type="subcellular location">
    <subcellularLocation>
        <location evidence="1">Membrane</location>
        <topology evidence="1">Multi-pass membrane protein</topology>
    </subcellularLocation>
</comment>
<dbReference type="CDD" id="cd00038">
    <property type="entry name" value="CAP_ED"/>
    <property type="match status" value="1"/>
</dbReference>
<feature type="transmembrane region" description="Helical" evidence="5">
    <location>
        <begin position="275"/>
        <end position="296"/>
    </location>
</feature>
<evidence type="ECO:0000256" key="2">
    <source>
        <dbReference type="ARBA" id="ARBA00022692"/>
    </source>
</evidence>
<dbReference type="EMBL" id="JBHSRS010000084">
    <property type="protein sequence ID" value="MFC6284271.1"/>
    <property type="molecule type" value="Genomic_DNA"/>
</dbReference>
<feature type="transmembrane region" description="Helical" evidence="5">
    <location>
        <begin position="438"/>
        <end position="455"/>
    </location>
</feature>
<evidence type="ECO:0000256" key="5">
    <source>
        <dbReference type="SAM" id="Phobius"/>
    </source>
</evidence>
<keyword evidence="2 5" id="KW-0812">Transmembrane</keyword>
<dbReference type="SUPFAM" id="SSF51206">
    <property type="entry name" value="cAMP-binding domain-like"/>
    <property type="match status" value="1"/>
</dbReference>
<feature type="transmembrane region" description="Helical" evidence="5">
    <location>
        <begin position="356"/>
        <end position="380"/>
    </location>
</feature>
<dbReference type="PANTHER" id="PTHR10283">
    <property type="entry name" value="SOLUTE CARRIER FAMILY 13 MEMBER"/>
    <property type="match status" value="1"/>
</dbReference>
<dbReference type="Pfam" id="PF00027">
    <property type="entry name" value="cNMP_binding"/>
    <property type="match status" value="1"/>
</dbReference>
<feature type="transmembrane region" description="Helical" evidence="5">
    <location>
        <begin position="157"/>
        <end position="174"/>
    </location>
</feature>
<dbReference type="Pfam" id="PF00939">
    <property type="entry name" value="Na_sulph_symp"/>
    <property type="match status" value="1"/>
</dbReference>
<dbReference type="RefSeq" id="WP_371440027.1">
    <property type="nucleotide sequence ID" value="NZ_JBHSRS010000084.1"/>
</dbReference>
<dbReference type="InterPro" id="IPR014710">
    <property type="entry name" value="RmlC-like_jellyroll"/>
</dbReference>
<accession>A0ABW1U6H0</accession>
<dbReference type="Gene3D" id="2.60.120.10">
    <property type="entry name" value="Jelly Rolls"/>
    <property type="match status" value="1"/>
</dbReference>
<reference evidence="8" key="1">
    <citation type="journal article" date="2019" name="Int. J. Syst. Evol. Microbiol.">
        <title>The Global Catalogue of Microorganisms (GCM) 10K type strain sequencing project: providing services to taxonomists for standard genome sequencing and annotation.</title>
        <authorList>
            <consortium name="The Broad Institute Genomics Platform"/>
            <consortium name="The Broad Institute Genome Sequencing Center for Infectious Disease"/>
            <person name="Wu L."/>
            <person name="Ma J."/>
        </authorList>
    </citation>
    <scope>NUCLEOTIDE SEQUENCE [LARGE SCALE GENOMIC DNA]</scope>
    <source>
        <strain evidence="8">CCUG 39402</strain>
    </source>
</reference>
<name>A0ABW1U6H0_9BURK</name>
<dbReference type="SMART" id="SM00100">
    <property type="entry name" value="cNMP"/>
    <property type="match status" value="1"/>
</dbReference>
<dbReference type="InterPro" id="IPR000595">
    <property type="entry name" value="cNMP-bd_dom"/>
</dbReference>
<evidence type="ECO:0000259" key="6">
    <source>
        <dbReference type="PROSITE" id="PS50042"/>
    </source>
</evidence>
<feature type="transmembrane region" description="Helical" evidence="5">
    <location>
        <begin position="317"/>
        <end position="336"/>
    </location>
</feature>
<protein>
    <submittedName>
        <fullName evidence="7">SLC13 family permease</fullName>
    </submittedName>
</protein>
<evidence type="ECO:0000313" key="8">
    <source>
        <dbReference type="Proteomes" id="UP001596270"/>
    </source>
</evidence>
<feature type="domain" description="Cyclic nucleotide-binding" evidence="6">
    <location>
        <begin position="18"/>
        <end position="132"/>
    </location>
</feature>